<dbReference type="KEGG" id="sci:B446_25750"/>
<accession>S5UXJ1</accession>
<dbReference type="EMBL" id="CP006259">
    <property type="protein sequence ID" value="AGS71958.1"/>
    <property type="molecule type" value="Genomic_DNA"/>
</dbReference>
<dbReference type="STRING" id="1214242.B446_25750"/>
<keyword evidence="3" id="KW-1185">Reference proteome</keyword>
<reference evidence="3" key="1">
    <citation type="submission" date="2012-10" db="EMBL/GenBank/DDBJ databases">
        <title>The complete genome sequence of Streptomyces collinus Tu 365.</title>
        <authorList>
            <person name="Ruckert C."/>
            <person name="Szczepanowski R."/>
            <person name="Goesmann A."/>
            <person name="Pross E.K."/>
            <person name="Musiol E.M."/>
            <person name="Blin K."/>
            <person name="Wohlleben W."/>
            <person name="Puhler A."/>
            <person name="Weber T."/>
            <person name="Kalinowski J."/>
        </authorList>
    </citation>
    <scope>NUCLEOTIDE SEQUENCE [LARGE SCALE GENOMIC DNA]</scope>
    <source>
        <strain evidence="3">DSM 40733 / Tue 365</strain>
    </source>
</reference>
<dbReference type="PANTHER" id="PTHR43194">
    <property type="entry name" value="HYDROLASE ALPHA/BETA FOLD FAMILY"/>
    <property type="match status" value="1"/>
</dbReference>
<dbReference type="Pfam" id="PF12697">
    <property type="entry name" value="Abhydrolase_6"/>
    <property type="match status" value="1"/>
</dbReference>
<dbReference type="PATRIC" id="fig|1214242.5.peg.5275"/>
<dbReference type="Proteomes" id="UP000015423">
    <property type="component" value="Chromosome"/>
</dbReference>
<evidence type="ECO:0000313" key="2">
    <source>
        <dbReference type="EMBL" id="AGS71958.1"/>
    </source>
</evidence>
<name>S5UXJ1_STRC3</name>
<protein>
    <submittedName>
        <fullName evidence="2">Alpha/beta fold family hydrolase</fullName>
    </submittedName>
</protein>
<gene>
    <name evidence="2" type="ORF">B446_25750</name>
</gene>
<feature type="domain" description="AB hydrolase-1" evidence="1">
    <location>
        <begin position="24"/>
        <end position="245"/>
    </location>
</feature>
<dbReference type="eggNOG" id="COG2267">
    <property type="taxonomic scope" value="Bacteria"/>
</dbReference>
<dbReference type="InterPro" id="IPR000073">
    <property type="entry name" value="AB_hydrolase_1"/>
</dbReference>
<evidence type="ECO:0000313" key="3">
    <source>
        <dbReference type="Proteomes" id="UP000015423"/>
    </source>
</evidence>
<dbReference type="InterPro" id="IPR029058">
    <property type="entry name" value="AB_hydrolase_fold"/>
</dbReference>
<reference evidence="2 3" key="2">
    <citation type="journal article" date="2013" name="J. Biotechnol.">
        <title>Complete genome sequence of the kirromycin producer Streptomyces collinus Tu 365 consisting of a linear chromosome and two linear plasmids.</title>
        <authorList>
            <person name="Ruckert C."/>
            <person name="Szczepanowski R."/>
            <person name="Albersmeier A."/>
            <person name="Goesmann A."/>
            <person name="Iftime D."/>
            <person name="Musiol E.M."/>
            <person name="Blin K."/>
            <person name="Wohlleben W."/>
            <person name="Puhler A."/>
            <person name="Kalinowski J."/>
            <person name="Weber T."/>
        </authorList>
    </citation>
    <scope>NUCLEOTIDE SEQUENCE [LARGE SCALE GENOMIC DNA]</scope>
    <source>
        <strain evidence="3">DSM 40733 / Tue 365</strain>
    </source>
</reference>
<dbReference type="RefSeq" id="WP_020942382.1">
    <property type="nucleotide sequence ID" value="NC_021985.1"/>
</dbReference>
<keyword evidence="2" id="KW-0378">Hydrolase</keyword>
<dbReference type="HOGENOM" id="CLU_020336_43_3_11"/>
<dbReference type="PANTHER" id="PTHR43194:SF2">
    <property type="entry name" value="PEROXISOMAL MEMBRANE PROTEIN LPX1"/>
    <property type="match status" value="1"/>
</dbReference>
<dbReference type="InterPro" id="IPR050228">
    <property type="entry name" value="Carboxylesterase_BioH"/>
</dbReference>
<dbReference type="GO" id="GO:0016787">
    <property type="term" value="F:hydrolase activity"/>
    <property type="evidence" value="ECO:0007669"/>
    <property type="project" value="UniProtKB-KW"/>
</dbReference>
<dbReference type="SUPFAM" id="SSF53474">
    <property type="entry name" value="alpha/beta-Hydrolases"/>
    <property type="match status" value="1"/>
</dbReference>
<sequence>MDKKTTSRDGTSLAYQVTGQGPTVILASGAMSTGGTLAPLASRLADHCTAVVYDRRGRGESGDTAPYAVEREVEDLAAVIEAVGGDAALFGVSSGGALVLEAAASGLPVRRVAVYEAPFADLLEGGAAREAVYKENLGKALAEDRRGDAVELFLRLTGLGEEMIRGARQSPMWPGLEAAAPSLAYDDAVMGDGLLPRQRLAAVSVPVLSVVGGASPEWMREAGRAVAEAVPRGTYRVLEGQTHMVEPDVLGPALAEFFAG</sequence>
<organism evidence="2 3">
    <name type="scientific">Streptomyces collinus (strain DSM 40733 / Tue 365)</name>
    <dbReference type="NCBI Taxonomy" id="1214242"/>
    <lineage>
        <taxon>Bacteria</taxon>
        <taxon>Bacillati</taxon>
        <taxon>Actinomycetota</taxon>
        <taxon>Actinomycetes</taxon>
        <taxon>Kitasatosporales</taxon>
        <taxon>Streptomycetaceae</taxon>
        <taxon>Streptomyces</taxon>
    </lineage>
</organism>
<dbReference type="Gene3D" id="3.40.50.1820">
    <property type="entry name" value="alpha/beta hydrolase"/>
    <property type="match status" value="1"/>
</dbReference>
<dbReference type="AlphaFoldDB" id="S5UXJ1"/>
<evidence type="ECO:0000259" key="1">
    <source>
        <dbReference type="Pfam" id="PF12697"/>
    </source>
</evidence>
<proteinExistence type="predicted"/>